<dbReference type="InterPro" id="IPR001932">
    <property type="entry name" value="PPM-type_phosphatase-like_dom"/>
</dbReference>
<keyword evidence="1" id="KW-0732">Signal</keyword>
<dbReference type="Pfam" id="PF00481">
    <property type="entry name" value="PP2C"/>
    <property type="match status" value="1"/>
</dbReference>
<feature type="domain" description="PPM-type phosphatase" evidence="2">
    <location>
        <begin position="222"/>
        <end position="303"/>
    </location>
</feature>
<dbReference type="AlphaFoldDB" id="A0A250XP27"/>
<evidence type="ECO:0000313" key="3">
    <source>
        <dbReference type="EMBL" id="GAX84827.1"/>
    </source>
</evidence>
<accession>A0A250XP27</accession>
<evidence type="ECO:0000256" key="1">
    <source>
        <dbReference type="SAM" id="SignalP"/>
    </source>
</evidence>
<organism evidence="3 4">
    <name type="scientific">Chlamydomonas eustigma</name>
    <dbReference type="NCBI Taxonomy" id="1157962"/>
    <lineage>
        <taxon>Eukaryota</taxon>
        <taxon>Viridiplantae</taxon>
        <taxon>Chlorophyta</taxon>
        <taxon>core chlorophytes</taxon>
        <taxon>Chlorophyceae</taxon>
        <taxon>CS clade</taxon>
        <taxon>Chlamydomonadales</taxon>
        <taxon>Chlamydomonadaceae</taxon>
        <taxon>Chlamydomonas</taxon>
    </lineage>
</organism>
<dbReference type="Proteomes" id="UP000232323">
    <property type="component" value="Unassembled WGS sequence"/>
</dbReference>
<gene>
    <name evidence="3" type="ORF">CEUSTIGMA_g12248.t1</name>
</gene>
<dbReference type="SUPFAM" id="SSF81606">
    <property type="entry name" value="PP2C-like"/>
    <property type="match status" value="1"/>
</dbReference>
<name>A0A250XP27_9CHLO</name>
<dbReference type="InterPro" id="IPR036457">
    <property type="entry name" value="PPM-type-like_dom_sf"/>
</dbReference>
<dbReference type="EMBL" id="BEGY01000137">
    <property type="protein sequence ID" value="GAX84827.1"/>
    <property type="molecule type" value="Genomic_DNA"/>
</dbReference>
<comment type="caution">
    <text evidence="3">The sequence shown here is derived from an EMBL/GenBank/DDBJ whole genome shotgun (WGS) entry which is preliminary data.</text>
</comment>
<proteinExistence type="predicted"/>
<evidence type="ECO:0000313" key="4">
    <source>
        <dbReference type="Proteomes" id="UP000232323"/>
    </source>
</evidence>
<evidence type="ECO:0000259" key="2">
    <source>
        <dbReference type="Pfam" id="PF00481"/>
    </source>
</evidence>
<dbReference type="Gene3D" id="3.60.40.10">
    <property type="entry name" value="PPM-type phosphatase domain"/>
    <property type="match status" value="1"/>
</dbReference>
<keyword evidence="4" id="KW-1185">Reference proteome</keyword>
<reference evidence="3 4" key="1">
    <citation type="submission" date="2017-08" db="EMBL/GenBank/DDBJ databases">
        <title>Acidophilic green algal genome provides insights into adaptation to an acidic environment.</title>
        <authorList>
            <person name="Hirooka S."/>
            <person name="Hirose Y."/>
            <person name="Kanesaki Y."/>
            <person name="Higuchi S."/>
            <person name="Fujiwara T."/>
            <person name="Onuma R."/>
            <person name="Era A."/>
            <person name="Ohbayashi R."/>
            <person name="Uzuka A."/>
            <person name="Nozaki H."/>
            <person name="Yoshikawa H."/>
            <person name="Miyagishima S.Y."/>
        </authorList>
    </citation>
    <scope>NUCLEOTIDE SEQUENCE [LARGE SCALE GENOMIC DNA]</scope>
    <source>
        <strain evidence="3 4">NIES-2499</strain>
    </source>
</reference>
<protein>
    <recommendedName>
        <fullName evidence="2">PPM-type phosphatase domain-containing protein</fullName>
    </recommendedName>
</protein>
<sequence length="306" mass="33984">MGVVKCLLLLRSILVRYSTRTFASLQTSFLSKFLLHSLTKFSRLRKVYENWFPTTDGVSPVLGLNESASVPHDLGAGSHFFTELAGSFYDTEEDDEHSSSSCLSEIHSLPDFLPVDDNRNCIALLAPLTSQTTAHAQQTPHLRIQDWLSQHLIDTPYFMHGRPSFPSKRSLKFRNTTSICSRAALSSLSASQEPASRLFSVEDLKPDHVDAVDTFSQAVCCGLFDGHGGAEVAEHLAEFLPQTLSLRSHAIKSQGVQEMAAILQSTESALYERYQREWLPLDRDPGSTALLTMVMDEELLVANSHL</sequence>
<feature type="chain" id="PRO_5011970454" description="PPM-type phosphatase domain-containing protein" evidence="1">
    <location>
        <begin position="24"/>
        <end position="306"/>
    </location>
</feature>
<feature type="signal peptide" evidence="1">
    <location>
        <begin position="1"/>
        <end position="23"/>
    </location>
</feature>
<dbReference type="OrthoDB" id="416093at2759"/>